<dbReference type="Gene3D" id="1.20.5.170">
    <property type="match status" value="1"/>
</dbReference>
<evidence type="ECO:0008006" key="4">
    <source>
        <dbReference type="Google" id="ProtNLM"/>
    </source>
</evidence>
<protein>
    <recommendedName>
        <fullName evidence="4">BZIP domain-containing protein</fullName>
    </recommendedName>
</protein>
<dbReference type="EMBL" id="SGPJ01000001">
    <property type="protein sequence ID" value="THH02880.1"/>
    <property type="molecule type" value="Genomic_DNA"/>
</dbReference>
<organism evidence="2 3">
    <name type="scientific">Hermanssonia centrifuga</name>
    <dbReference type="NCBI Taxonomy" id="98765"/>
    <lineage>
        <taxon>Eukaryota</taxon>
        <taxon>Fungi</taxon>
        <taxon>Dikarya</taxon>
        <taxon>Basidiomycota</taxon>
        <taxon>Agaricomycotina</taxon>
        <taxon>Agaricomycetes</taxon>
        <taxon>Polyporales</taxon>
        <taxon>Meruliaceae</taxon>
        <taxon>Hermanssonia</taxon>
    </lineage>
</organism>
<evidence type="ECO:0000256" key="1">
    <source>
        <dbReference type="SAM" id="MobiDB-lite"/>
    </source>
</evidence>
<reference evidence="2 3" key="1">
    <citation type="submission" date="2019-02" db="EMBL/GenBank/DDBJ databases">
        <title>Genome sequencing of the rare red list fungi Phlebia centrifuga.</title>
        <authorList>
            <person name="Buettner E."/>
            <person name="Kellner H."/>
        </authorList>
    </citation>
    <scope>NUCLEOTIDE SEQUENCE [LARGE SCALE GENOMIC DNA]</scope>
    <source>
        <strain evidence="2 3">DSM 108282</strain>
    </source>
</reference>
<accession>A0A4S4L0G0</accession>
<gene>
    <name evidence="2" type="ORF">EW026_g12</name>
</gene>
<dbReference type="AlphaFoldDB" id="A0A4S4L0G0"/>
<proteinExistence type="predicted"/>
<dbReference type="InterPro" id="IPR046347">
    <property type="entry name" value="bZIP_sf"/>
</dbReference>
<evidence type="ECO:0000313" key="3">
    <source>
        <dbReference type="Proteomes" id="UP000309038"/>
    </source>
</evidence>
<dbReference type="SUPFAM" id="SSF57959">
    <property type="entry name" value="Leucine zipper domain"/>
    <property type="match status" value="1"/>
</dbReference>
<feature type="compositionally biased region" description="Low complexity" evidence="1">
    <location>
        <begin position="1"/>
        <end position="11"/>
    </location>
</feature>
<feature type="region of interest" description="Disordered" evidence="1">
    <location>
        <begin position="1"/>
        <end position="35"/>
    </location>
</feature>
<dbReference type="GO" id="GO:0003700">
    <property type="term" value="F:DNA-binding transcription factor activity"/>
    <property type="evidence" value="ECO:0007669"/>
    <property type="project" value="InterPro"/>
</dbReference>
<dbReference type="Proteomes" id="UP000309038">
    <property type="component" value="Unassembled WGS sequence"/>
</dbReference>
<keyword evidence="3" id="KW-1185">Reference proteome</keyword>
<name>A0A4S4L0G0_9APHY</name>
<evidence type="ECO:0000313" key="2">
    <source>
        <dbReference type="EMBL" id="THH02880.1"/>
    </source>
</evidence>
<sequence>MPQSPQSPSSSKAGSDDNVPGESAQRKKKNADAQAAFRARRANYIATLEDAGSSSVLPLNLLVHQFIYQSPTLKQS</sequence>
<comment type="caution">
    <text evidence="2">The sequence shown here is derived from an EMBL/GenBank/DDBJ whole genome shotgun (WGS) entry which is preliminary data.</text>
</comment>